<reference evidence="2 3" key="1">
    <citation type="submission" date="2016-10" db="EMBL/GenBank/DDBJ databases">
        <authorList>
            <person name="de Groot N.N."/>
        </authorList>
    </citation>
    <scope>NUCLEOTIDE SEQUENCE [LARGE SCALE GENOMIC DNA]</scope>
    <source>
        <strain evidence="2 3">CGMCC 4.3143</strain>
    </source>
</reference>
<gene>
    <name evidence="2" type="ORF">SAMN05216377_104187</name>
</gene>
<evidence type="ECO:0000313" key="2">
    <source>
        <dbReference type="EMBL" id="SDF29754.1"/>
    </source>
</evidence>
<feature type="domain" description="AB hydrolase-1" evidence="1">
    <location>
        <begin position="3"/>
        <end position="230"/>
    </location>
</feature>
<dbReference type="EMBL" id="FNBE01000004">
    <property type="protein sequence ID" value="SDF29754.1"/>
    <property type="molecule type" value="Genomic_DNA"/>
</dbReference>
<dbReference type="Pfam" id="PF00561">
    <property type="entry name" value="Abhydrolase_1"/>
    <property type="match status" value="1"/>
</dbReference>
<organism evidence="2 3">
    <name type="scientific">Pseudonocardia oroxyli</name>
    <dbReference type="NCBI Taxonomy" id="366584"/>
    <lineage>
        <taxon>Bacteria</taxon>
        <taxon>Bacillati</taxon>
        <taxon>Actinomycetota</taxon>
        <taxon>Actinomycetes</taxon>
        <taxon>Pseudonocardiales</taxon>
        <taxon>Pseudonocardiaceae</taxon>
        <taxon>Pseudonocardia</taxon>
    </lineage>
</organism>
<dbReference type="InterPro" id="IPR050228">
    <property type="entry name" value="Carboxylesterase_BioH"/>
</dbReference>
<dbReference type="STRING" id="366584.SAMN05216377_104187"/>
<dbReference type="GO" id="GO:0003824">
    <property type="term" value="F:catalytic activity"/>
    <property type="evidence" value="ECO:0007669"/>
    <property type="project" value="InterPro"/>
</dbReference>
<dbReference type="Gene3D" id="3.40.50.1820">
    <property type="entry name" value="alpha/beta hydrolase"/>
    <property type="match status" value="1"/>
</dbReference>
<keyword evidence="3" id="KW-1185">Reference proteome</keyword>
<sequence>MDTVMFVHGHPLDGRVWGPQAEAAAAAGYRVLSPALRGYRDGPRAGPVVTIADHADDLAAVVGRGTGGVGGVAVVGVSMGGQIALELYRRHPRSVAALVLCGTTAAGETAQGRADRLAQAERLERDGMVGHTHRTLPLMVGPATSSGTQDLVRDMMLRTPARGAAASQRGRADRADLRPLLPRIAVPTLVLVGDDDPYVPVEQAALMAARIPGAALRVIAGAAHLPSLEQPAATTDALLRHLAPAVEPLRAGV</sequence>
<evidence type="ECO:0000259" key="1">
    <source>
        <dbReference type="Pfam" id="PF00561"/>
    </source>
</evidence>
<proteinExistence type="predicted"/>
<dbReference type="InterPro" id="IPR029058">
    <property type="entry name" value="AB_hydrolase_fold"/>
</dbReference>
<dbReference type="PANTHER" id="PTHR43194">
    <property type="entry name" value="HYDROLASE ALPHA/BETA FOLD FAMILY"/>
    <property type="match status" value="1"/>
</dbReference>
<dbReference type="InterPro" id="IPR000073">
    <property type="entry name" value="AB_hydrolase_1"/>
</dbReference>
<dbReference type="PANTHER" id="PTHR43194:SF5">
    <property type="entry name" value="PIMELOYL-[ACYL-CARRIER PROTEIN] METHYL ESTER ESTERASE"/>
    <property type="match status" value="1"/>
</dbReference>
<dbReference type="AlphaFoldDB" id="A0A1G7JY57"/>
<name>A0A1G7JY57_PSEOR</name>
<dbReference type="Proteomes" id="UP000198967">
    <property type="component" value="Unassembled WGS sequence"/>
</dbReference>
<dbReference type="PRINTS" id="PR00412">
    <property type="entry name" value="EPOXHYDRLASE"/>
</dbReference>
<dbReference type="RefSeq" id="WP_093079038.1">
    <property type="nucleotide sequence ID" value="NZ_FNBE01000004.1"/>
</dbReference>
<accession>A0A1G7JY57</accession>
<protein>
    <submittedName>
        <fullName evidence="2">Pimeloyl-ACP methyl ester carboxylesterase</fullName>
    </submittedName>
</protein>
<dbReference type="SUPFAM" id="SSF53474">
    <property type="entry name" value="alpha/beta-Hydrolases"/>
    <property type="match status" value="1"/>
</dbReference>
<dbReference type="PRINTS" id="PR00111">
    <property type="entry name" value="ABHYDROLASE"/>
</dbReference>
<dbReference type="OrthoDB" id="9785847at2"/>
<evidence type="ECO:0000313" key="3">
    <source>
        <dbReference type="Proteomes" id="UP000198967"/>
    </source>
</evidence>
<dbReference type="InterPro" id="IPR000639">
    <property type="entry name" value="Epox_hydrolase-like"/>
</dbReference>